<evidence type="ECO:0000313" key="5">
    <source>
        <dbReference type="Proteomes" id="UP000003653"/>
    </source>
</evidence>
<keyword evidence="1 4" id="KW-0378">Hydrolase</keyword>
<dbReference type="Proteomes" id="UP000003653">
    <property type="component" value="Unassembled WGS sequence"/>
</dbReference>
<dbReference type="EMBL" id="ADNV01000085">
    <property type="protein sequence ID" value="EFG79012.1"/>
    <property type="molecule type" value="Genomic_DNA"/>
</dbReference>
<dbReference type="SUPFAM" id="SSF53474">
    <property type="entry name" value="alpha/beta-Hydrolases"/>
    <property type="match status" value="1"/>
</dbReference>
<feature type="domain" description="Alpha/beta hydrolase fold-3" evidence="3">
    <location>
        <begin position="287"/>
        <end position="484"/>
    </location>
</feature>
<dbReference type="HOGENOM" id="CLU_529780_0_0_11"/>
<accession>D5P4G6</accession>
<dbReference type="Gene3D" id="3.40.50.1820">
    <property type="entry name" value="alpha/beta hydrolase"/>
    <property type="match status" value="1"/>
</dbReference>
<organism evidence="4 5">
    <name type="scientific">Mycobacterium parascrofulaceum ATCC BAA-614</name>
    <dbReference type="NCBI Taxonomy" id="525368"/>
    <lineage>
        <taxon>Bacteria</taxon>
        <taxon>Bacillati</taxon>
        <taxon>Actinomycetota</taxon>
        <taxon>Actinomycetes</taxon>
        <taxon>Mycobacteriales</taxon>
        <taxon>Mycobacteriaceae</taxon>
        <taxon>Mycobacterium</taxon>
        <taxon>Mycobacterium simiae complex</taxon>
    </lineage>
</organism>
<dbReference type="eggNOG" id="COG0657">
    <property type="taxonomic scope" value="Bacteria"/>
</dbReference>
<dbReference type="InterPro" id="IPR029058">
    <property type="entry name" value="AB_hydrolase_fold"/>
</dbReference>
<feature type="compositionally biased region" description="Basic and acidic residues" evidence="2">
    <location>
        <begin position="148"/>
        <end position="160"/>
    </location>
</feature>
<dbReference type="InterPro" id="IPR050300">
    <property type="entry name" value="GDXG_lipolytic_enzyme"/>
</dbReference>
<dbReference type="AlphaFoldDB" id="D5P4G6"/>
<evidence type="ECO:0000256" key="1">
    <source>
        <dbReference type="ARBA" id="ARBA00022801"/>
    </source>
</evidence>
<proteinExistence type="predicted"/>
<evidence type="ECO:0000256" key="2">
    <source>
        <dbReference type="SAM" id="MobiDB-lite"/>
    </source>
</evidence>
<gene>
    <name evidence="4" type="ORF">HMPREF0591_1060</name>
</gene>
<sequence length="514" mass="56302">MHDGVAGHEGRAEQSGRHRDRTVPRRDHRDHPARLGNHQIGRRPSALQGLATMQRTQLGVLQQRADAGLHAAARVVTQFAGFPLVQLGQFVDRGADVVGCGSDRGGPLRRRRARPRAGGGRRAPDGVVAVRRLGDGHLRDGVTGARIQDADDFGKGRSHDSGYPAPGRANQPPEALVGRRAKTARDTIVVLYGQRVRRRTGTRNSMANRFPDNAFTSRRAVDPGLRKIARFLPRGYALHRGLKLQRAVMNLFSSTGRLRDVPEAAVNEHVTVRLHRPAGLPDRAPALLWVHGGGTIMGHASQDDKYLRKLSQRTGVAIAAVEHRLAPEHPYPIPVDDCYAALLWLARQPWVDPDRIAVGGASAGGHFAAALAQQAHDRGDVALAFQLLVYPMLDDRTGADHGSHRRIMWTASDNQLAWRWYLNGADPEQAAPARRGDLSGLPPAWIGVGTLDLFYEECLQYARRLREAGVPVHEEIVPGAFHAFDQIVEKAPVSVNFFTSQCDHLRDALAATRA</sequence>
<dbReference type="PANTHER" id="PTHR48081:SF8">
    <property type="entry name" value="ALPHA_BETA HYDROLASE FOLD-3 DOMAIN-CONTAINING PROTEIN-RELATED"/>
    <property type="match status" value="1"/>
</dbReference>
<feature type="region of interest" description="Disordered" evidence="2">
    <location>
        <begin position="1"/>
        <end position="43"/>
    </location>
</feature>
<protein>
    <submittedName>
        <fullName evidence="4">Hydrolase, alpha/beta domain protein</fullName>
    </submittedName>
</protein>
<comment type="caution">
    <text evidence="4">The sequence shown here is derived from an EMBL/GenBank/DDBJ whole genome shotgun (WGS) entry which is preliminary data.</text>
</comment>
<dbReference type="GO" id="GO:0016787">
    <property type="term" value="F:hydrolase activity"/>
    <property type="evidence" value="ECO:0007669"/>
    <property type="project" value="UniProtKB-KW"/>
</dbReference>
<reference evidence="4 5" key="1">
    <citation type="submission" date="2010-04" db="EMBL/GenBank/DDBJ databases">
        <authorList>
            <person name="Muzny D."/>
            <person name="Qin X."/>
            <person name="Deng J."/>
            <person name="Jiang H."/>
            <person name="Liu Y."/>
            <person name="Qu J."/>
            <person name="Song X.-Z."/>
            <person name="Zhang L."/>
            <person name="Thornton R."/>
            <person name="Coyle M."/>
            <person name="Francisco L."/>
            <person name="Jackson L."/>
            <person name="Javaid M."/>
            <person name="Korchina V."/>
            <person name="Kovar C."/>
            <person name="Mata R."/>
            <person name="Mathew T."/>
            <person name="Ngo R."/>
            <person name="Nguyen L."/>
            <person name="Nguyen N."/>
            <person name="Okwuonu G."/>
            <person name="Ongeri F."/>
            <person name="Pham C."/>
            <person name="Simmons D."/>
            <person name="Wilczek-Boney K."/>
            <person name="Hale W."/>
            <person name="Jakkamsetti A."/>
            <person name="Pham P."/>
            <person name="Ruth R."/>
            <person name="San Lucas F."/>
            <person name="Warren J."/>
            <person name="Zhang J."/>
            <person name="Zhao Z."/>
            <person name="Zhou C."/>
            <person name="Zhu D."/>
            <person name="Lee S."/>
            <person name="Bess C."/>
            <person name="Blankenburg K."/>
            <person name="Forbes L."/>
            <person name="Fu Q."/>
            <person name="Gubbala S."/>
            <person name="Hirani K."/>
            <person name="Jayaseelan J.C."/>
            <person name="Lara F."/>
            <person name="Munidasa M."/>
            <person name="Palculict T."/>
            <person name="Patil S."/>
            <person name="Pu L.-L."/>
            <person name="Saada N."/>
            <person name="Tang L."/>
            <person name="Weissenberger G."/>
            <person name="Zhu Y."/>
            <person name="Hemphill L."/>
            <person name="Shang Y."/>
            <person name="Youmans B."/>
            <person name="Ayvaz T."/>
            <person name="Ross M."/>
            <person name="Santibanez J."/>
            <person name="Aqrawi P."/>
            <person name="Gross S."/>
            <person name="Joshi V."/>
            <person name="Fowler G."/>
            <person name="Nazareth L."/>
            <person name="Reid J."/>
            <person name="Worley K."/>
            <person name="Petrosino J."/>
            <person name="Highlander S."/>
            <person name="Gibbs R."/>
        </authorList>
    </citation>
    <scope>NUCLEOTIDE SEQUENCE [LARGE SCALE GENOMIC DNA]</scope>
    <source>
        <strain evidence="4 5">ATCC BAA-614</strain>
    </source>
</reference>
<feature type="region of interest" description="Disordered" evidence="2">
    <location>
        <begin position="102"/>
        <end position="124"/>
    </location>
</feature>
<evidence type="ECO:0000313" key="4">
    <source>
        <dbReference type="EMBL" id="EFG79012.1"/>
    </source>
</evidence>
<keyword evidence="5" id="KW-1185">Reference proteome</keyword>
<feature type="compositionally biased region" description="Basic and acidic residues" evidence="2">
    <location>
        <begin position="1"/>
        <end position="33"/>
    </location>
</feature>
<feature type="region of interest" description="Disordered" evidence="2">
    <location>
        <begin position="148"/>
        <end position="173"/>
    </location>
</feature>
<dbReference type="Pfam" id="PF07859">
    <property type="entry name" value="Abhydrolase_3"/>
    <property type="match status" value="1"/>
</dbReference>
<dbReference type="PANTHER" id="PTHR48081">
    <property type="entry name" value="AB HYDROLASE SUPERFAMILY PROTEIN C4A8.06C"/>
    <property type="match status" value="1"/>
</dbReference>
<dbReference type="InterPro" id="IPR013094">
    <property type="entry name" value="AB_hydrolase_3"/>
</dbReference>
<evidence type="ECO:0000259" key="3">
    <source>
        <dbReference type="Pfam" id="PF07859"/>
    </source>
</evidence>
<name>D5P4G6_9MYCO</name>